<evidence type="ECO:0000313" key="2">
    <source>
        <dbReference type="EMBL" id="CAB4934003.1"/>
    </source>
</evidence>
<organism evidence="2">
    <name type="scientific">freshwater metagenome</name>
    <dbReference type="NCBI Taxonomy" id="449393"/>
    <lineage>
        <taxon>unclassified sequences</taxon>
        <taxon>metagenomes</taxon>
        <taxon>ecological metagenomes</taxon>
    </lineage>
</organism>
<evidence type="ECO:0000259" key="1">
    <source>
        <dbReference type="Pfam" id="PF13577"/>
    </source>
</evidence>
<feature type="domain" description="SnoaL-like" evidence="1">
    <location>
        <begin position="2"/>
        <end position="128"/>
    </location>
</feature>
<dbReference type="AlphaFoldDB" id="A0A6J7IRW6"/>
<accession>A0A6J7IRW6</accession>
<dbReference type="Pfam" id="PF13577">
    <property type="entry name" value="SnoaL_4"/>
    <property type="match status" value="1"/>
</dbReference>
<dbReference type="Gene3D" id="3.10.450.50">
    <property type="match status" value="1"/>
</dbReference>
<dbReference type="InterPro" id="IPR037401">
    <property type="entry name" value="SnoaL-like"/>
</dbReference>
<reference evidence="2" key="1">
    <citation type="submission" date="2020-05" db="EMBL/GenBank/DDBJ databases">
        <authorList>
            <person name="Chiriac C."/>
            <person name="Salcher M."/>
            <person name="Ghai R."/>
            <person name="Kavagutti S V."/>
        </authorList>
    </citation>
    <scope>NUCLEOTIDE SEQUENCE</scope>
</reference>
<proteinExistence type="predicted"/>
<gene>
    <name evidence="2" type="ORF">UFOPK3752_00614</name>
</gene>
<dbReference type="EMBL" id="CAFBND010000017">
    <property type="protein sequence ID" value="CAB4934003.1"/>
    <property type="molecule type" value="Genomic_DNA"/>
</dbReference>
<name>A0A6J7IRW6_9ZZZZ</name>
<protein>
    <submittedName>
        <fullName evidence="2">Unannotated protein</fullName>
    </submittedName>
</protein>
<sequence length="135" mass="15409">MADRGAIENTLASWALGYDQREPARMERCFTPDADLIMDISGAEQMGPYIGRAEVMKHFLDHHATQTDQRRHITTNVVVDDETDTSASVISCLTLLVTEDNVIRLQASGLYRDQFVKTDVGWQIKQRRIELDIHY</sequence>
<dbReference type="SUPFAM" id="SSF54427">
    <property type="entry name" value="NTF2-like"/>
    <property type="match status" value="1"/>
</dbReference>
<dbReference type="InterPro" id="IPR032710">
    <property type="entry name" value="NTF2-like_dom_sf"/>
</dbReference>
<dbReference type="CDD" id="cd00531">
    <property type="entry name" value="NTF2_like"/>
    <property type="match status" value="1"/>
</dbReference>